<dbReference type="InterPro" id="IPR002347">
    <property type="entry name" value="SDR_fam"/>
</dbReference>
<gene>
    <name evidence="2" type="ORF">ACFO3J_06240</name>
</gene>
<dbReference type="Proteomes" id="UP001595765">
    <property type="component" value="Unassembled WGS sequence"/>
</dbReference>
<name>A0ABV8HGL8_9ACTN</name>
<protein>
    <submittedName>
        <fullName evidence="2">Oxidoreductase</fullName>
    </submittedName>
</protein>
<evidence type="ECO:0000313" key="2">
    <source>
        <dbReference type="EMBL" id="MFC4031069.1"/>
    </source>
</evidence>
<proteinExistence type="predicted"/>
<dbReference type="PANTHER" id="PTHR43157:SF31">
    <property type="entry name" value="PHOSPHATIDYLINOSITOL-GLYCAN BIOSYNTHESIS CLASS F PROTEIN"/>
    <property type="match status" value="1"/>
</dbReference>
<keyword evidence="1" id="KW-0560">Oxidoreductase</keyword>
<evidence type="ECO:0000313" key="3">
    <source>
        <dbReference type="Proteomes" id="UP001595765"/>
    </source>
</evidence>
<keyword evidence="3" id="KW-1185">Reference proteome</keyword>
<dbReference type="NCBIfam" id="NF004513">
    <property type="entry name" value="PRK05854.1"/>
    <property type="match status" value="1"/>
</dbReference>
<accession>A0ABV8HGL8</accession>
<sequence length="334" mass="35194">MSSDSTDAALFGTIAHPIPEDWGVHRMPGLGGRLAVVTGGNTGLGLATARELARAGADVVLAVRSTGRGAAAAADIRQAAPRSRVDVHRLDLADLSSVRDFADRFLDEYPALDLLVNNAGIMATPRRTTADGFEAQFGTNHLGHFALTGRLLPALAAATAARVVTVSSLLHTLGRLDFRDLQSKRHYGRVRAYANSKLANLLFTAELDRRSRAAGLSLRAYAVHPGYVATSLLTTGQPALLRTLLAVPNALIAVRPATGALPTLCAATLPGLPGGTFLAPRGRGSLRGAPILLTPSPRARHRPTATRLWEISQTLTAVRYDFPSPAPVADRPAP</sequence>
<dbReference type="SUPFAM" id="SSF51735">
    <property type="entry name" value="NAD(P)-binding Rossmann-fold domains"/>
    <property type="match status" value="1"/>
</dbReference>
<dbReference type="Pfam" id="PF00106">
    <property type="entry name" value="adh_short"/>
    <property type="match status" value="1"/>
</dbReference>
<organism evidence="2 3">
    <name type="scientific">Streptomyces polygonati</name>
    <dbReference type="NCBI Taxonomy" id="1617087"/>
    <lineage>
        <taxon>Bacteria</taxon>
        <taxon>Bacillati</taxon>
        <taxon>Actinomycetota</taxon>
        <taxon>Actinomycetes</taxon>
        <taxon>Kitasatosporales</taxon>
        <taxon>Streptomycetaceae</taxon>
        <taxon>Streptomyces</taxon>
    </lineage>
</organism>
<dbReference type="RefSeq" id="WP_386426898.1">
    <property type="nucleotide sequence ID" value="NZ_JBHSBB010000006.1"/>
</dbReference>
<dbReference type="PANTHER" id="PTHR43157">
    <property type="entry name" value="PHOSPHATIDYLINOSITOL-GLYCAN BIOSYNTHESIS CLASS F PROTEIN-RELATED"/>
    <property type="match status" value="1"/>
</dbReference>
<dbReference type="PRINTS" id="PR00081">
    <property type="entry name" value="GDHRDH"/>
</dbReference>
<evidence type="ECO:0000256" key="1">
    <source>
        <dbReference type="ARBA" id="ARBA00023002"/>
    </source>
</evidence>
<dbReference type="InterPro" id="IPR036291">
    <property type="entry name" value="NAD(P)-bd_dom_sf"/>
</dbReference>
<reference evidence="3" key="1">
    <citation type="journal article" date="2019" name="Int. J. Syst. Evol. Microbiol.">
        <title>The Global Catalogue of Microorganisms (GCM) 10K type strain sequencing project: providing services to taxonomists for standard genome sequencing and annotation.</title>
        <authorList>
            <consortium name="The Broad Institute Genomics Platform"/>
            <consortium name="The Broad Institute Genome Sequencing Center for Infectious Disease"/>
            <person name="Wu L."/>
            <person name="Ma J."/>
        </authorList>
    </citation>
    <scope>NUCLEOTIDE SEQUENCE [LARGE SCALE GENOMIC DNA]</scope>
    <source>
        <strain evidence="3">CGMCC 4.7237</strain>
    </source>
</reference>
<dbReference type="Gene3D" id="3.40.50.720">
    <property type="entry name" value="NAD(P)-binding Rossmann-like Domain"/>
    <property type="match status" value="1"/>
</dbReference>
<dbReference type="EMBL" id="JBHSBB010000006">
    <property type="protein sequence ID" value="MFC4031069.1"/>
    <property type="molecule type" value="Genomic_DNA"/>
</dbReference>
<comment type="caution">
    <text evidence="2">The sequence shown here is derived from an EMBL/GenBank/DDBJ whole genome shotgun (WGS) entry which is preliminary data.</text>
</comment>
<dbReference type="NCBIfam" id="NF004846">
    <property type="entry name" value="PRK06197.1"/>
    <property type="match status" value="1"/>
</dbReference>